<dbReference type="Proteomes" id="UP001056120">
    <property type="component" value="Linkage Group LG21"/>
</dbReference>
<name>A0ACB9CCI6_9ASTR</name>
<organism evidence="1 2">
    <name type="scientific">Smallanthus sonchifolius</name>
    <dbReference type="NCBI Taxonomy" id="185202"/>
    <lineage>
        <taxon>Eukaryota</taxon>
        <taxon>Viridiplantae</taxon>
        <taxon>Streptophyta</taxon>
        <taxon>Embryophyta</taxon>
        <taxon>Tracheophyta</taxon>
        <taxon>Spermatophyta</taxon>
        <taxon>Magnoliopsida</taxon>
        <taxon>eudicotyledons</taxon>
        <taxon>Gunneridae</taxon>
        <taxon>Pentapetalae</taxon>
        <taxon>asterids</taxon>
        <taxon>campanulids</taxon>
        <taxon>Asterales</taxon>
        <taxon>Asteraceae</taxon>
        <taxon>Asteroideae</taxon>
        <taxon>Heliantheae alliance</taxon>
        <taxon>Millerieae</taxon>
        <taxon>Smallanthus</taxon>
    </lineage>
</organism>
<accession>A0ACB9CCI6</accession>
<keyword evidence="2" id="KW-1185">Reference proteome</keyword>
<evidence type="ECO:0000313" key="2">
    <source>
        <dbReference type="Proteomes" id="UP001056120"/>
    </source>
</evidence>
<dbReference type="EMBL" id="CM042038">
    <property type="protein sequence ID" value="KAI3732017.1"/>
    <property type="molecule type" value="Genomic_DNA"/>
</dbReference>
<protein>
    <submittedName>
        <fullName evidence="1">Uncharacterized protein</fullName>
    </submittedName>
</protein>
<evidence type="ECO:0000313" key="1">
    <source>
        <dbReference type="EMBL" id="KAI3732017.1"/>
    </source>
</evidence>
<sequence>MFDRSNVKDEPKEIEKETERLKDAKKPPDHVQHLNEKVDLFDWEFTREETWSWNDNNQGCLVGSYLWGFDKVETVIIRCWKLKMRSLKILRKRWMEDGRNGAKLQASVSLRHMA</sequence>
<gene>
    <name evidence="1" type="ORF">L1987_63213</name>
</gene>
<reference evidence="1 2" key="2">
    <citation type="journal article" date="2022" name="Mol. Ecol. Resour.">
        <title>The genomes of chicory, endive, great burdock and yacon provide insights into Asteraceae paleo-polyploidization history and plant inulin production.</title>
        <authorList>
            <person name="Fan W."/>
            <person name="Wang S."/>
            <person name="Wang H."/>
            <person name="Wang A."/>
            <person name="Jiang F."/>
            <person name="Liu H."/>
            <person name="Zhao H."/>
            <person name="Xu D."/>
            <person name="Zhang Y."/>
        </authorList>
    </citation>
    <scope>NUCLEOTIDE SEQUENCE [LARGE SCALE GENOMIC DNA]</scope>
    <source>
        <strain evidence="2">cv. Yunnan</strain>
        <tissue evidence="1">Leaves</tissue>
    </source>
</reference>
<comment type="caution">
    <text evidence="1">The sequence shown here is derived from an EMBL/GenBank/DDBJ whole genome shotgun (WGS) entry which is preliminary data.</text>
</comment>
<proteinExistence type="predicted"/>
<reference evidence="2" key="1">
    <citation type="journal article" date="2022" name="Mol. Ecol. Resour.">
        <title>The genomes of chicory, endive, great burdock and yacon provide insights into Asteraceae palaeo-polyploidization history and plant inulin production.</title>
        <authorList>
            <person name="Fan W."/>
            <person name="Wang S."/>
            <person name="Wang H."/>
            <person name="Wang A."/>
            <person name="Jiang F."/>
            <person name="Liu H."/>
            <person name="Zhao H."/>
            <person name="Xu D."/>
            <person name="Zhang Y."/>
        </authorList>
    </citation>
    <scope>NUCLEOTIDE SEQUENCE [LARGE SCALE GENOMIC DNA]</scope>
    <source>
        <strain evidence="2">cv. Yunnan</strain>
    </source>
</reference>